<dbReference type="InterPro" id="IPR008972">
    <property type="entry name" value="Cupredoxin"/>
</dbReference>
<dbReference type="InterPro" id="IPR039391">
    <property type="entry name" value="Phytocyanin-like"/>
</dbReference>
<evidence type="ECO:0000259" key="4">
    <source>
        <dbReference type="PROSITE" id="PS51485"/>
    </source>
</evidence>
<sequence>MAYYTKPCAALLLMMSLLGGSMGNVYKVGDSAGWTNTGVDYEKWASSHTFKVGDKIVFNYDPEKHDVVEVSQQDYNICNSNSPISRYNSGNDELEIITPGTFYYICSYSNMCGQEKQKVAIKIDKEKSTPSPPFPTNNDTNGRVCMRTKSGAAAASPFSFSTHSLIGLLVSCGLALYLH</sequence>
<reference evidence="5" key="2">
    <citation type="journal article" date="2024" name="Plant">
        <title>Genomic evolution and insights into agronomic trait innovations of Sesamum species.</title>
        <authorList>
            <person name="Miao H."/>
            <person name="Wang L."/>
            <person name="Qu L."/>
            <person name="Liu H."/>
            <person name="Sun Y."/>
            <person name="Le M."/>
            <person name="Wang Q."/>
            <person name="Wei S."/>
            <person name="Zheng Y."/>
            <person name="Lin W."/>
            <person name="Duan Y."/>
            <person name="Cao H."/>
            <person name="Xiong S."/>
            <person name="Wang X."/>
            <person name="Wei L."/>
            <person name="Li C."/>
            <person name="Ma Q."/>
            <person name="Ju M."/>
            <person name="Zhao R."/>
            <person name="Li G."/>
            <person name="Mu C."/>
            <person name="Tian Q."/>
            <person name="Mei H."/>
            <person name="Zhang T."/>
            <person name="Gao T."/>
            <person name="Zhang H."/>
        </authorList>
    </citation>
    <scope>NUCLEOTIDE SEQUENCE</scope>
    <source>
        <strain evidence="5">G01</strain>
    </source>
</reference>
<dbReference type="EMBL" id="JACGWK010000006">
    <property type="protein sequence ID" value="KAL0349087.1"/>
    <property type="molecule type" value="Genomic_DNA"/>
</dbReference>
<dbReference type="PROSITE" id="PS51485">
    <property type="entry name" value="PHYTOCYANIN"/>
    <property type="match status" value="1"/>
</dbReference>
<reference evidence="5" key="1">
    <citation type="submission" date="2020-06" db="EMBL/GenBank/DDBJ databases">
        <authorList>
            <person name="Li T."/>
            <person name="Hu X."/>
            <person name="Zhang T."/>
            <person name="Song X."/>
            <person name="Zhang H."/>
            <person name="Dai N."/>
            <person name="Sheng W."/>
            <person name="Hou X."/>
            <person name="Wei L."/>
        </authorList>
    </citation>
    <scope>NUCLEOTIDE SEQUENCE</scope>
    <source>
        <strain evidence="5">G01</strain>
        <tissue evidence="5">Leaf</tissue>
    </source>
</reference>
<keyword evidence="3" id="KW-0732">Signal</keyword>
<dbReference type="GO" id="GO:0046872">
    <property type="term" value="F:metal ion binding"/>
    <property type="evidence" value="ECO:0007669"/>
    <property type="project" value="UniProtKB-KW"/>
</dbReference>
<feature type="chain" id="PRO_5043845164" description="Phytocyanin domain-containing protein" evidence="3">
    <location>
        <begin position="24"/>
        <end position="179"/>
    </location>
</feature>
<keyword evidence="2" id="KW-0325">Glycoprotein</keyword>
<evidence type="ECO:0000256" key="1">
    <source>
        <dbReference type="ARBA" id="ARBA00022723"/>
    </source>
</evidence>
<dbReference type="SUPFAM" id="SSF49503">
    <property type="entry name" value="Cupredoxins"/>
    <property type="match status" value="1"/>
</dbReference>
<dbReference type="Pfam" id="PF02298">
    <property type="entry name" value="Cu_bind_like"/>
    <property type="match status" value="1"/>
</dbReference>
<dbReference type="GO" id="GO:0005886">
    <property type="term" value="C:plasma membrane"/>
    <property type="evidence" value="ECO:0007669"/>
    <property type="project" value="TreeGrafter"/>
</dbReference>
<evidence type="ECO:0000313" key="5">
    <source>
        <dbReference type="EMBL" id="KAL0349087.1"/>
    </source>
</evidence>
<comment type="caution">
    <text evidence="5">The sequence shown here is derived from an EMBL/GenBank/DDBJ whole genome shotgun (WGS) entry which is preliminary data.</text>
</comment>
<dbReference type="PANTHER" id="PTHR33021:SF339">
    <property type="entry name" value="OS07G0570600 PROTEIN"/>
    <property type="match status" value="1"/>
</dbReference>
<dbReference type="Gene3D" id="2.60.40.420">
    <property type="entry name" value="Cupredoxins - blue copper proteins"/>
    <property type="match status" value="1"/>
</dbReference>
<gene>
    <name evidence="5" type="ORF">Sangu_1136500</name>
</gene>
<feature type="signal peptide" evidence="3">
    <location>
        <begin position="1"/>
        <end position="23"/>
    </location>
</feature>
<dbReference type="PANTHER" id="PTHR33021">
    <property type="entry name" value="BLUE COPPER PROTEIN"/>
    <property type="match status" value="1"/>
</dbReference>
<dbReference type="CDD" id="cd04216">
    <property type="entry name" value="Phytocyanin"/>
    <property type="match status" value="1"/>
</dbReference>
<dbReference type="AlphaFoldDB" id="A0AAW2NZM5"/>
<feature type="domain" description="Phytocyanin" evidence="4">
    <location>
        <begin position="24"/>
        <end position="125"/>
    </location>
</feature>
<protein>
    <recommendedName>
        <fullName evidence="4">Phytocyanin domain-containing protein</fullName>
    </recommendedName>
</protein>
<dbReference type="InterPro" id="IPR003245">
    <property type="entry name" value="Phytocyanin_dom"/>
</dbReference>
<keyword evidence="1" id="KW-0479">Metal-binding</keyword>
<organism evidence="5">
    <name type="scientific">Sesamum angustifolium</name>
    <dbReference type="NCBI Taxonomy" id="2727405"/>
    <lineage>
        <taxon>Eukaryota</taxon>
        <taxon>Viridiplantae</taxon>
        <taxon>Streptophyta</taxon>
        <taxon>Embryophyta</taxon>
        <taxon>Tracheophyta</taxon>
        <taxon>Spermatophyta</taxon>
        <taxon>Magnoliopsida</taxon>
        <taxon>eudicotyledons</taxon>
        <taxon>Gunneridae</taxon>
        <taxon>Pentapetalae</taxon>
        <taxon>asterids</taxon>
        <taxon>lamiids</taxon>
        <taxon>Lamiales</taxon>
        <taxon>Pedaliaceae</taxon>
        <taxon>Sesamum</taxon>
    </lineage>
</organism>
<dbReference type="GO" id="GO:0009055">
    <property type="term" value="F:electron transfer activity"/>
    <property type="evidence" value="ECO:0007669"/>
    <property type="project" value="InterPro"/>
</dbReference>
<proteinExistence type="predicted"/>
<accession>A0AAW2NZM5</accession>
<evidence type="ECO:0000256" key="2">
    <source>
        <dbReference type="ARBA" id="ARBA00023180"/>
    </source>
</evidence>
<evidence type="ECO:0000256" key="3">
    <source>
        <dbReference type="SAM" id="SignalP"/>
    </source>
</evidence>
<dbReference type="FunFam" id="2.60.40.420:FF:000003">
    <property type="entry name" value="Blue copper"/>
    <property type="match status" value="1"/>
</dbReference>
<name>A0AAW2NZM5_9LAMI</name>